<dbReference type="EnsemblBacteria" id="AAS58583">
    <property type="protein sequence ID" value="AAS58583"/>
    <property type="gene ID" value="YP_pCD68"/>
</dbReference>
<evidence type="ECO:0000313" key="1">
    <source>
        <dbReference type="EMBL" id="AAS58583.1"/>
    </source>
</evidence>
<dbReference type="HOGENOM" id="CLU_1481438_0_0_6"/>
<dbReference type="Proteomes" id="UP000001019">
    <property type="component" value="Plasmid pCD1"/>
</dbReference>
<dbReference type="AlphaFoldDB" id="A0A0H2VZ74"/>
<gene>
    <name evidence="1" type="primary">yopQ</name>
    <name evidence="1" type="ordered locus">YP_pCD68</name>
</gene>
<protein>
    <submittedName>
        <fullName evidence="1">Virulence determinant protein YopQ</fullName>
    </submittedName>
</protein>
<reference evidence="1 2" key="1">
    <citation type="journal article" date="2004" name="DNA Res.">
        <title>Complete genome sequence of Yersinia pestis strain 91001, an isolate avirulent to humans.</title>
        <authorList>
            <person name="Song Y."/>
            <person name="Tong Z."/>
            <person name="Wang J."/>
            <person name="Wang L."/>
            <person name="Guo Z."/>
            <person name="Han Y."/>
            <person name="Zhang J."/>
            <person name="Pei D."/>
            <person name="Zhou D."/>
            <person name="Qin H."/>
            <person name="Pang X."/>
            <person name="Han Y."/>
            <person name="Zhai J."/>
            <person name="Li M."/>
            <person name="Cui B."/>
            <person name="Qi Z."/>
            <person name="Jin L."/>
            <person name="Dai R."/>
            <person name="Chen F."/>
            <person name="Li S."/>
            <person name="Ye C."/>
            <person name="Du Z."/>
            <person name="Lin W."/>
            <person name="Wang J."/>
            <person name="Yu J."/>
            <person name="Yang H."/>
            <person name="Wang J."/>
            <person name="Huang P."/>
            <person name="Yang R."/>
        </authorList>
    </citation>
    <scope>NUCLEOTIDE SEQUENCE [LARGE SCALE GENOMIC DNA]</scope>
    <source>
        <strain evidence="2">91001 / Biovar Mediaevalis</strain>
        <plasmid evidence="2">Plasmid pCD1</plasmid>
    </source>
</reference>
<evidence type="ECO:0000313" key="2">
    <source>
        <dbReference type="Proteomes" id="UP000001019"/>
    </source>
</evidence>
<dbReference type="InterPro" id="IPR016505">
    <property type="entry name" value="YopQ"/>
</dbReference>
<keyword evidence="1" id="KW-0614">Plasmid</keyword>
<proteinExistence type="predicted"/>
<dbReference type="EMBL" id="AE017043">
    <property type="protein sequence ID" value="AAS58583.1"/>
    <property type="molecule type" value="Genomic_DNA"/>
</dbReference>
<sequence>MGVVTMFIKDTYNMRALCTALEQSAPDTIINTSKEENNSYYCATAHLLRTDVCSLVNRVGIEPLKSGSILSTLEELWQAVGIVYRLYEWQHVSDIDTNFKKLPNNSDFGLVFSVLDCDIEYVFIGKKDSEGNIEFYDPKNSLLIENDDIKKYLYDEDFHRFCIMLIISKSELEELSRESCDQECIMG</sequence>
<dbReference type="PIRSF" id="PIRSF007043">
    <property type="entry name" value="T3SS_YopQ"/>
    <property type="match status" value="1"/>
</dbReference>
<organism evidence="1 2">
    <name type="scientific">Yersinia pestis</name>
    <dbReference type="NCBI Taxonomy" id="632"/>
    <lineage>
        <taxon>Bacteria</taxon>
        <taxon>Pseudomonadati</taxon>
        <taxon>Pseudomonadota</taxon>
        <taxon>Gammaproteobacteria</taxon>
        <taxon>Enterobacterales</taxon>
        <taxon>Yersiniaceae</taxon>
        <taxon>Yersinia</taxon>
    </lineage>
</organism>
<geneLocation type="plasmid" evidence="1 2">
    <name>pCD1</name>
</geneLocation>
<name>A0A0H2VZ74_YERPE</name>
<accession>A0A0H2VZ74</accession>
<dbReference type="KEGG" id="ypm:YP_pCD68"/>